<accession>A0ABQ9GIU5</accession>
<protein>
    <submittedName>
        <fullName evidence="1">Uncharacterized protein</fullName>
    </submittedName>
</protein>
<name>A0ABQ9GIU5_9NEOP</name>
<comment type="caution">
    <text evidence="1">The sequence shown here is derived from an EMBL/GenBank/DDBJ whole genome shotgun (WGS) entry which is preliminary data.</text>
</comment>
<dbReference type="EMBL" id="JARBHB010000012">
    <property type="protein sequence ID" value="KAJ8871949.1"/>
    <property type="molecule type" value="Genomic_DNA"/>
</dbReference>
<keyword evidence="2" id="KW-1185">Reference proteome</keyword>
<evidence type="ECO:0000313" key="2">
    <source>
        <dbReference type="Proteomes" id="UP001159363"/>
    </source>
</evidence>
<evidence type="ECO:0000313" key="1">
    <source>
        <dbReference type="EMBL" id="KAJ8871949.1"/>
    </source>
</evidence>
<dbReference type="Proteomes" id="UP001159363">
    <property type="component" value="Chromosome 11"/>
</dbReference>
<reference evidence="1 2" key="1">
    <citation type="submission" date="2023-02" db="EMBL/GenBank/DDBJ databases">
        <title>LHISI_Scaffold_Assembly.</title>
        <authorList>
            <person name="Stuart O.P."/>
            <person name="Cleave R."/>
            <person name="Magrath M.J.L."/>
            <person name="Mikheyev A.S."/>
        </authorList>
    </citation>
    <scope>NUCLEOTIDE SEQUENCE [LARGE SCALE GENOMIC DNA]</scope>
    <source>
        <strain evidence="1">Daus_M_001</strain>
        <tissue evidence="1">Leg muscle</tissue>
    </source>
</reference>
<proteinExistence type="predicted"/>
<gene>
    <name evidence="1" type="ORF">PR048_028289</name>
</gene>
<organism evidence="1 2">
    <name type="scientific">Dryococelus australis</name>
    <dbReference type="NCBI Taxonomy" id="614101"/>
    <lineage>
        <taxon>Eukaryota</taxon>
        <taxon>Metazoa</taxon>
        <taxon>Ecdysozoa</taxon>
        <taxon>Arthropoda</taxon>
        <taxon>Hexapoda</taxon>
        <taxon>Insecta</taxon>
        <taxon>Pterygota</taxon>
        <taxon>Neoptera</taxon>
        <taxon>Polyneoptera</taxon>
        <taxon>Phasmatodea</taxon>
        <taxon>Verophasmatodea</taxon>
        <taxon>Anareolatae</taxon>
        <taxon>Phasmatidae</taxon>
        <taxon>Eurycanthinae</taxon>
        <taxon>Dryococelus</taxon>
    </lineage>
</organism>
<sequence>MEATWPSVPERIEVWTTTGDCGTTARVTVNWRLAHSPPSPAIRVQSPVGSPDFCMWESCRMMPFIGGFSRGSPVSRPLSFQYRSILTSTTHIGFRDLAVKSRPNLFTHSLTHLYPHLVPQLLVTHLYNYEVNASCCQCSSGSTVWQWLGRSPPTTGIRARYPTGSLPDFRMGDAACRFPVGFLGILPSFSPPLHSSAAQLESLSLGDPVAKPGVVRSLLNITANEDMSLRQFDVKINCFPVW</sequence>